<evidence type="ECO:0000256" key="1">
    <source>
        <dbReference type="ARBA" id="ARBA00001974"/>
    </source>
</evidence>
<keyword evidence="4 6" id="KW-0560">Oxidoreductase</keyword>
<dbReference type="Pfam" id="PF00890">
    <property type="entry name" value="FAD_binding_2"/>
    <property type="match status" value="1"/>
</dbReference>
<name>A0ABT9RSV7_9MICC</name>
<sequence length="570" mass="58819">MNSVTTPVENLADSYDVVVAGSGAAGLVAAVRAADAGLSVLVVEKAPQLGGTTAAGGGVMWAPNNHLARKAGFADSHSGAVAYLTEAGRHVLTDQEIEWYVSTAPRAVEYLVNNTRVSMTPIARPDYHMEWAGATDGGRGLDNDAFDPAGYPGLAELIRPSSYFPLLTMTERDELNGRAADPALLARRAAAGVRTMGGALVGRLLASALDRGVHIAASAPVQDLLPLGNGPDGGSRNGWKVTIGAAGGSRTMEAAAVVLASGGFEWNPRLRKAFLPFPVTPISAPSNEGDGLELGLKAGAAVADMTAVWGVPVISTPAHRYDGVQSGRMGNVEMTLPGSITVNAAGKRFVNEALNYHDASRLFASIDPQTLGQQNNPAWLVFDSTYMAKYPVAGSTPGKPADWMVQADTLRELAGKTGIDPAGLEQTVARFNTDAAAGVDTEFHRGSTPQDRFLGDAGVAPNPCLSPLATGPFFAVPVSAGTLGTSGGLDTDLDGRVLDRHRQPVPRLYAAGNVSASVFRNNYPGGGATLGSAITRAFAVGEHLAQALAPLAAAAASGPARSRSSDDPRK</sequence>
<evidence type="ECO:0000313" key="7">
    <source>
        <dbReference type="Proteomes" id="UP001226577"/>
    </source>
</evidence>
<dbReference type="RefSeq" id="WP_307307066.1">
    <property type="nucleotide sequence ID" value="NZ_JAUSRE010000008.1"/>
</dbReference>
<dbReference type="EC" id="1.3.99.4" evidence="6"/>
<evidence type="ECO:0000256" key="2">
    <source>
        <dbReference type="ARBA" id="ARBA00022630"/>
    </source>
</evidence>
<dbReference type="GO" id="GO:0047571">
    <property type="term" value="F:3-oxosteroid 1-dehydrogenase activity"/>
    <property type="evidence" value="ECO:0007669"/>
    <property type="project" value="UniProtKB-EC"/>
</dbReference>
<keyword evidence="3" id="KW-0274">FAD</keyword>
<evidence type="ECO:0000256" key="4">
    <source>
        <dbReference type="ARBA" id="ARBA00023002"/>
    </source>
</evidence>
<feature type="domain" description="FAD-dependent oxidoreductase 2 FAD-binding" evidence="5">
    <location>
        <begin position="16"/>
        <end position="530"/>
    </location>
</feature>
<evidence type="ECO:0000259" key="5">
    <source>
        <dbReference type="Pfam" id="PF00890"/>
    </source>
</evidence>
<keyword evidence="2" id="KW-0285">Flavoprotein</keyword>
<dbReference type="InterPro" id="IPR027477">
    <property type="entry name" value="Succ_DH/fumarate_Rdtase_cat_sf"/>
</dbReference>
<comment type="caution">
    <text evidence="6">The sequence shown here is derived from an EMBL/GenBank/DDBJ whole genome shotgun (WGS) entry which is preliminary data.</text>
</comment>
<dbReference type="Gene3D" id="3.90.700.10">
    <property type="entry name" value="Succinate dehydrogenase/fumarate reductase flavoprotein, catalytic domain"/>
    <property type="match status" value="1"/>
</dbReference>
<protein>
    <submittedName>
        <fullName evidence="6">3-oxosteroid 1-dehydrogenase</fullName>
        <ecNumber evidence="6">1.3.99.4</ecNumber>
    </submittedName>
</protein>
<dbReference type="PANTHER" id="PTHR43400">
    <property type="entry name" value="FUMARATE REDUCTASE"/>
    <property type="match status" value="1"/>
</dbReference>
<dbReference type="PANTHER" id="PTHR43400:SF10">
    <property type="entry name" value="3-OXOSTEROID 1-DEHYDROGENASE"/>
    <property type="match status" value="1"/>
</dbReference>
<dbReference type="Gene3D" id="3.50.50.60">
    <property type="entry name" value="FAD/NAD(P)-binding domain"/>
    <property type="match status" value="2"/>
</dbReference>
<evidence type="ECO:0000256" key="3">
    <source>
        <dbReference type="ARBA" id="ARBA00022827"/>
    </source>
</evidence>
<accession>A0ABT9RSV7</accession>
<gene>
    <name evidence="6" type="ORF">J2X98_001904</name>
</gene>
<proteinExistence type="predicted"/>
<comment type="cofactor">
    <cofactor evidence="1">
        <name>FAD</name>
        <dbReference type="ChEBI" id="CHEBI:57692"/>
    </cofactor>
</comment>
<evidence type="ECO:0000313" key="6">
    <source>
        <dbReference type="EMBL" id="MDP9888316.1"/>
    </source>
</evidence>
<keyword evidence="7" id="KW-1185">Reference proteome</keyword>
<organism evidence="6 7">
    <name type="scientific">Pseudarthrobacter enclensis</name>
    <dbReference type="NCBI Taxonomy" id="993070"/>
    <lineage>
        <taxon>Bacteria</taxon>
        <taxon>Bacillati</taxon>
        <taxon>Actinomycetota</taxon>
        <taxon>Actinomycetes</taxon>
        <taxon>Micrococcales</taxon>
        <taxon>Micrococcaceae</taxon>
        <taxon>Pseudarthrobacter</taxon>
    </lineage>
</organism>
<dbReference type="InterPro" id="IPR036188">
    <property type="entry name" value="FAD/NAD-bd_sf"/>
</dbReference>
<dbReference type="SUPFAM" id="SSF56425">
    <property type="entry name" value="Succinate dehydrogenase/fumarate reductase flavoprotein, catalytic domain"/>
    <property type="match status" value="1"/>
</dbReference>
<dbReference type="EMBL" id="JAUSRE010000008">
    <property type="protein sequence ID" value="MDP9888316.1"/>
    <property type="molecule type" value="Genomic_DNA"/>
</dbReference>
<dbReference type="InterPro" id="IPR003953">
    <property type="entry name" value="FAD-dep_OxRdtase_2_FAD-bd"/>
</dbReference>
<dbReference type="SUPFAM" id="SSF51905">
    <property type="entry name" value="FAD/NAD(P)-binding domain"/>
    <property type="match status" value="1"/>
</dbReference>
<dbReference type="InterPro" id="IPR050315">
    <property type="entry name" value="FAD-oxidoreductase_2"/>
</dbReference>
<reference evidence="6 7" key="1">
    <citation type="submission" date="2023-07" db="EMBL/GenBank/DDBJ databases">
        <title>Sorghum-associated microbial communities from plants grown in Nebraska, USA.</title>
        <authorList>
            <person name="Schachtman D."/>
        </authorList>
    </citation>
    <scope>NUCLEOTIDE SEQUENCE [LARGE SCALE GENOMIC DNA]</scope>
    <source>
        <strain evidence="6 7">CC222</strain>
    </source>
</reference>
<dbReference type="Proteomes" id="UP001226577">
    <property type="component" value="Unassembled WGS sequence"/>
</dbReference>